<gene>
    <name evidence="2" type="ORF">L3049_19285</name>
</gene>
<evidence type="ECO:0008006" key="4">
    <source>
        <dbReference type="Google" id="ProtNLM"/>
    </source>
</evidence>
<evidence type="ECO:0000313" key="3">
    <source>
        <dbReference type="Proteomes" id="UP001528920"/>
    </source>
</evidence>
<feature type="chain" id="PRO_5047412760" description="Outer membrane protein beta-barrel domain-containing protein" evidence="1">
    <location>
        <begin position="21"/>
        <end position="282"/>
    </location>
</feature>
<accession>A0ABT5VXK8</accession>
<dbReference type="RefSeq" id="WP_275111470.1">
    <property type="nucleotide sequence ID" value="NZ_JAKJSC010000008.1"/>
</dbReference>
<sequence>MKRKQLIILLLAICPLGAFSQMQESSLSKKEIRKSRPTYINLSAGLNISKLRDFATSPLFYNGTAKTFSVSRLKADDNREIEIGLSYGFGNYSSSFNGTTSTSQIKTFAFNYSQLYAIRSLSTEKWNVRVGALFNTTGNFRVNPILQNNSTGLELFSTLFGSVKATRDISSLNRFLFFKLKPADRTLSFRFNLGLMNNTYRNGYAYSGQEGVLNDDGFLKSYEFKAFSGARFSSALDYTVYLKNKNGIRLSYEWDAYKTGGNLDQFEMSNHTLKIALLFNKK</sequence>
<keyword evidence="3" id="KW-1185">Reference proteome</keyword>
<dbReference type="Proteomes" id="UP001528920">
    <property type="component" value="Unassembled WGS sequence"/>
</dbReference>
<protein>
    <recommendedName>
        <fullName evidence="4">Outer membrane protein beta-barrel domain-containing protein</fullName>
    </recommendedName>
</protein>
<evidence type="ECO:0000313" key="2">
    <source>
        <dbReference type="EMBL" id="MDE5420140.1"/>
    </source>
</evidence>
<dbReference type="EMBL" id="JAKJSC010000008">
    <property type="protein sequence ID" value="MDE5420140.1"/>
    <property type="molecule type" value="Genomic_DNA"/>
</dbReference>
<feature type="signal peptide" evidence="1">
    <location>
        <begin position="1"/>
        <end position="20"/>
    </location>
</feature>
<reference evidence="2 3" key="1">
    <citation type="submission" date="2022-01" db="EMBL/GenBank/DDBJ databases">
        <title>Labilibaculum sp. nov, a marine bacterium isolated from Antarctica.</title>
        <authorList>
            <person name="Dai W."/>
        </authorList>
    </citation>
    <scope>NUCLEOTIDE SEQUENCE [LARGE SCALE GENOMIC DNA]</scope>
    <source>
        <strain evidence="2 3">DW002</strain>
    </source>
</reference>
<proteinExistence type="predicted"/>
<comment type="caution">
    <text evidence="2">The sequence shown here is derived from an EMBL/GenBank/DDBJ whole genome shotgun (WGS) entry which is preliminary data.</text>
</comment>
<name>A0ABT5VXK8_9BACT</name>
<keyword evidence="1" id="KW-0732">Signal</keyword>
<organism evidence="2 3">
    <name type="scientific">Paralabilibaculum antarcticum</name>
    <dbReference type="NCBI Taxonomy" id="2912572"/>
    <lineage>
        <taxon>Bacteria</taxon>
        <taxon>Pseudomonadati</taxon>
        <taxon>Bacteroidota</taxon>
        <taxon>Bacteroidia</taxon>
        <taxon>Marinilabiliales</taxon>
        <taxon>Marinifilaceae</taxon>
        <taxon>Paralabilibaculum</taxon>
    </lineage>
</organism>
<evidence type="ECO:0000256" key="1">
    <source>
        <dbReference type="SAM" id="SignalP"/>
    </source>
</evidence>